<evidence type="ECO:0000313" key="2">
    <source>
        <dbReference type="Proteomes" id="UP000038802"/>
    </source>
</evidence>
<accession>A0A0U0QT81</accession>
<proteinExistence type="predicted"/>
<dbReference type="EMBL" id="CSAE01000103">
    <property type="protein sequence ID" value="COV38326.1"/>
    <property type="molecule type" value="Genomic_DNA"/>
</dbReference>
<organism evidence="1 2">
    <name type="scientific">Mycobacterium tuberculosis</name>
    <dbReference type="NCBI Taxonomy" id="1773"/>
    <lineage>
        <taxon>Bacteria</taxon>
        <taxon>Bacillati</taxon>
        <taxon>Actinomycetota</taxon>
        <taxon>Actinomycetes</taxon>
        <taxon>Mycobacteriales</taxon>
        <taxon>Mycobacteriaceae</taxon>
        <taxon>Mycobacterium</taxon>
        <taxon>Mycobacterium tuberculosis complex</taxon>
    </lineage>
</organism>
<evidence type="ECO:0000313" key="1">
    <source>
        <dbReference type="EMBL" id="COV38326.1"/>
    </source>
</evidence>
<protein>
    <submittedName>
        <fullName evidence="1">Uncharacterized protein</fullName>
    </submittedName>
</protein>
<reference evidence="2" key="1">
    <citation type="submission" date="2015-03" db="EMBL/GenBank/DDBJ databases">
        <authorList>
            <consortium name="Pathogen Informatics"/>
        </authorList>
    </citation>
    <scope>NUCLEOTIDE SEQUENCE [LARGE SCALE GENOMIC DNA]</scope>
    <source>
        <strain evidence="2">K00500041</strain>
    </source>
</reference>
<gene>
    <name evidence="1" type="ORF">ERS007703_01273</name>
</gene>
<dbReference type="Proteomes" id="UP000038802">
    <property type="component" value="Unassembled WGS sequence"/>
</dbReference>
<name>A0A0U0QT81_MYCTX</name>
<dbReference type="AlphaFoldDB" id="A0A0U0QT81"/>
<sequence>MRPAAPAHLGQRSGAEHRLWQYGRLGGGVGVGQQHFGARARGHRQPCPDRDRIAKARSWFQCGHADPRRSLAAIYLHAFAGGVAQLRQYRRARHQQWIVDMGREFGDGRTEPPVAILAAPQQAMHLQRGRQPVCGGPGQVGSIAEFGQSAGRFRDRVQHANGFVEDTDTAMLSHKEIIASRILR</sequence>